<dbReference type="KEGG" id="rbg:BG454_17700"/>
<dbReference type="RefSeq" id="WP_100319216.1">
    <property type="nucleotide sequence ID" value="NZ_CP024899.1"/>
</dbReference>
<organism evidence="1 2">
    <name type="scientific">Roseinatronobacter bogoriensis subsp. barguzinensis</name>
    <dbReference type="NCBI Taxonomy" id="441209"/>
    <lineage>
        <taxon>Bacteria</taxon>
        <taxon>Pseudomonadati</taxon>
        <taxon>Pseudomonadota</taxon>
        <taxon>Alphaproteobacteria</taxon>
        <taxon>Rhodobacterales</taxon>
        <taxon>Paracoccaceae</taxon>
        <taxon>Roseinatronobacter</taxon>
    </lineage>
</organism>
<dbReference type="STRING" id="441209.GCA_001870665_03480"/>
<evidence type="ECO:0000313" key="2">
    <source>
        <dbReference type="Proteomes" id="UP000228948"/>
    </source>
</evidence>
<sequence>MPEQIPEFAVRTDRGADVFRRVDTPSERRHHYECIATVFEEGGAPQVIAYHQQARQNPERMIAAATRLREMTALGHVFSLGDPRSYPVPDTPRARLELLLYLDFFRQWQIKELEIARITNLIQSGGQLKPPDISRLFRLLLDYNQLSHAPFFIEAFLPYLLHISQQKKDDRWQNAAYSLRMVGDLQLRAGQAKSSLASYEASIALGDNAFRRGLAVQAAYAAGDKGAALHHIENYERQWRLPEPLAKIKTAITSPDPGEPI</sequence>
<dbReference type="Proteomes" id="UP000228948">
    <property type="component" value="Chromosome"/>
</dbReference>
<gene>
    <name evidence="1" type="ORF">BG454_17700</name>
</gene>
<reference evidence="1 2" key="1">
    <citation type="submission" date="2017-11" db="EMBL/GenBank/DDBJ databases">
        <title>Revised Sequence and Annotation of the Rhodobaca barguzinensis strain alga05 Genome.</title>
        <authorList>
            <person name="Kopejtka K."/>
            <person name="Tomasch J.M."/>
            <person name="Bunk B."/>
            <person name="Koblizek M."/>
        </authorList>
    </citation>
    <scope>NUCLEOTIDE SEQUENCE [LARGE SCALE GENOMIC DNA]</scope>
    <source>
        <strain evidence="2">alga05</strain>
    </source>
</reference>
<evidence type="ECO:0000313" key="1">
    <source>
        <dbReference type="EMBL" id="ATX67417.1"/>
    </source>
</evidence>
<name>A0A2K8KD86_9RHOB</name>
<proteinExistence type="predicted"/>
<protein>
    <submittedName>
        <fullName evidence="1">Uncharacterized protein</fullName>
    </submittedName>
</protein>
<dbReference type="OrthoDB" id="7852277at2"/>
<dbReference type="AlphaFoldDB" id="A0A2K8KD86"/>
<keyword evidence="2" id="KW-1185">Reference proteome</keyword>
<accession>A0A2K8KD86</accession>
<dbReference type="EMBL" id="CP024899">
    <property type="protein sequence ID" value="ATX67417.1"/>
    <property type="molecule type" value="Genomic_DNA"/>
</dbReference>